<evidence type="ECO:0000256" key="16">
    <source>
        <dbReference type="RuleBase" id="RU003464"/>
    </source>
</evidence>
<evidence type="ECO:0000256" key="11">
    <source>
        <dbReference type="ARBA" id="ARBA00022694"/>
    </source>
</evidence>
<dbReference type="NCBIfam" id="NF000648">
    <property type="entry name" value="PRK00026.1"/>
    <property type="match status" value="1"/>
</dbReference>
<dbReference type="Proteomes" id="UP000244180">
    <property type="component" value="Unassembled WGS sequence"/>
</dbReference>
<dbReference type="GO" id="GO:0052906">
    <property type="term" value="F:tRNA (guanine(37)-N1)-methyltransferase activity"/>
    <property type="evidence" value="ECO:0007669"/>
    <property type="project" value="UniProtKB-UniRule"/>
</dbReference>
<name>A0A2T5GFF2_HYDSH</name>
<proteinExistence type="inferred from homology"/>
<dbReference type="Pfam" id="PF01746">
    <property type="entry name" value="tRNA_m1G_MT"/>
    <property type="match status" value="1"/>
</dbReference>
<evidence type="ECO:0000313" key="20">
    <source>
        <dbReference type="Proteomes" id="UP000244180"/>
    </source>
</evidence>
<feature type="region of interest" description="Disordered" evidence="17">
    <location>
        <begin position="352"/>
        <end position="440"/>
    </location>
</feature>
<evidence type="ECO:0000256" key="14">
    <source>
        <dbReference type="ARBA" id="ARBA00047783"/>
    </source>
</evidence>
<feature type="region of interest" description="Disordered" evidence="17">
    <location>
        <begin position="279"/>
        <end position="300"/>
    </location>
</feature>
<evidence type="ECO:0000313" key="19">
    <source>
        <dbReference type="EMBL" id="PTQ54919.1"/>
    </source>
</evidence>
<evidence type="ECO:0000256" key="13">
    <source>
        <dbReference type="ARBA" id="ARBA00033392"/>
    </source>
</evidence>
<dbReference type="Gene3D" id="3.40.1280.10">
    <property type="match status" value="1"/>
</dbReference>
<dbReference type="GO" id="GO:0005829">
    <property type="term" value="C:cytosol"/>
    <property type="evidence" value="ECO:0007669"/>
    <property type="project" value="TreeGrafter"/>
</dbReference>
<evidence type="ECO:0000259" key="18">
    <source>
        <dbReference type="Pfam" id="PF01746"/>
    </source>
</evidence>
<dbReference type="NCBIfam" id="TIGR00088">
    <property type="entry name" value="trmD"/>
    <property type="match status" value="1"/>
</dbReference>
<dbReference type="InterPro" id="IPR029028">
    <property type="entry name" value="Alpha/beta_knot_MTases"/>
</dbReference>
<dbReference type="Gene3D" id="1.10.1270.20">
    <property type="entry name" value="tRNA(m1g37)methyltransferase, domain 2"/>
    <property type="match status" value="1"/>
</dbReference>
<gene>
    <name evidence="15" type="primary">trmD</name>
    <name evidence="19" type="ORF">HSCHL_1862</name>
</gene>
<dbReference type="EC" id="2.1.1.228" evidence="5 15"/>
<feature type="binding site" evidence="15">
    <location>
        <position position="141"/>
    </location>
    <ligand>
        <name>S-adenosyl-L-methionine</name>
        <dbReference type="ChEBI" id="CHEBI:59789"/>
    </ligand>
</feature>
<dbReference type="FunFam" id="3.40.1280.10:FF:000001">
    <property type="entry name" value="tRNA (guanine-N(1)-)-methyltransferase"/>
    <property type="match status" value="1"/>
</dbReference>
<evidence type="ECO:0000256" key="1">
    <source>
        <dbReference type="ARBA" id="ARBA00002634"/>
    </source>
</evidence>
<dbReference type="InterPro" id="IPR016009">
    <property type="entry name" value="tRNA_MeTrfase_TRMD/TRM10"/>
</dbReference>
<keyword evidence="8 15" id="KW-0489">Methyltransferase</keyword>
<dbReference type="RefSeq" id="WP_423785910.1">
    <property type="nucleotide sequence ID" value="NZ_PEBV01000001.1"/>
</dbReference>
<dbReference type="CDD" id="cd18080">
    <property type="entry name" value="TrmD-like"/>
    <property type="match status" value="1"/>
</dbReference>
<dbReference type="PANTHER" id="PTHR46417:SF1">
    <property type="entry name" value="TRNA (GUANINE-N(1)-)-METHYLTRANSFERASE"/>
    <property type="match status" value="1"/>
</dbReference>
<dbReference type="InterPro" id="IPR029026">
    <property type="entry name" value="tRNA_m1G_MTases_N"/>
</dbReference>
<dbReference type="InterPro" id="IPR023148">
    <property type="entry name" value="tRNA_m1G_MeTrfase_C_sf"/>
</dbReference>
<comment type="subcellular location">
    <subcellularLocation>
        <location evidence="2 15 16">Cytoplasm</location>
    </subcellularLocation>
</comment>
<dbReference type="AlphaFoldDB" id="A0A2T5GFF2"/>
<evidence type="ECO:0000256" key="6">
    <source>
        <dbReference type="ARBA" id="ARBA00014679"/>
    </source>
</evidence>
<evidence type="ECO:0000256" key="9">
    <source>
        <dbReference type="ARBA" id="ARBA00022679"/>
    </source>
</evidence>
<evidence type="ECO:0000256" key="12">
    <source>
        <dbReference type="ARBA" id="ARBA00029736"/>
    </source>
</evidence>
<feature type="binding site" evidence="15">
    <location>
        <begin position="161"/>
        <end position="166"/>
    </location>
    <ligand>
        <name>S-adenosyl-L-methionine</name>
        <dbReference type="ChEBI" id="CHEBI:59789"/>
    </ligand>
</feature>
<evidence type="ECO:0000256" key="3">
    <source>
        <dbReference type="ARBA" id="ARBA00007630"/>
    </source>
</evidence>
<evidence type="ECO:0000256" key="5">
    <source>
        <dbReference type="ARBA" id="ARBA00012807"/>
    </source>
</evidence>
<dbReference type="EMBL" id="PEBV01000001">
    <property type="protein sequence ID" value="PTQ54919.1"/>
    <property type="molecule type" value="Genomic_DNA"/>
</dbReference>
<keyword evidence="10 15" id="KW-0949">S-adenosyl-L-methionine</keyword>
<evidence type="ECO:0000256" key="4">
    <source>
        <dbReference type="ARBA" id="ARBA00011738"/>
    </source>
</evidence>
<protein>
    <recommendedName>
        <fullName evidence="6 15">tRNA (guanine-N(1)-)-methyltransferase</fullName>
        <ecNumber evidence="5 15">2.1.1.228</ecNumber>
    </recommendedName>
    <alternativeName>
        <fullName evidence="12 15">M1G-methyltransferase</fullName>
    </alternativeName>
    <alternativeName>
        <fullName evidence="13 15">tRNA [GM37] methyltransferase</fullName>
    </alternativeName>
</protein>
<dbReference type="InterPro" id="IPR002649">
    <property type="entry name" value="tRNA_m1G_MeTrfase_TrmD"/>
</dbReference>
<dbReference type="GO" id="GO:0002939">
    <property type="term" value="P:tRNA N1-guanine methylation"/>
    <property type="evidence" value="ECO:0007669"/>
    <property type="project" value="TreeGrafter"/>
</dbReference>
<reference evidence="19 20" key="1">
    <citation type="submission" date="2017-08" db="EMBL/GenBank/DDBJ databases">
        <title>Burning lignite coal seam in the remote Altai Mountains harbors a hydrogen-driven thermophilic microbial community.</title>
        <authorList>
            <person name="Kadnikov V.V."/>
            <person name="Mardanov A.V."/>
            <person name="Ivasenko D."/>
            <person name="Beletsky A.V."/>
            <person name="Karnachuk O.V."/>
            <person name="Ravin N.V."/>
        </authorList>
    </citation>
    <scope>NUCLEOTIDE SEQUENCE [LARGE SCALE GENOMIC DNA]</scope>
    <source>
        <strain evidence="19">AL33</strain>
    </source>
</reference>
<keyword evidence="7 15" id="KW-0963">Cytoplasm</keyword>
<evidence type="ECO:0000256" key="7">
    <source>
        <dbReference type="ARBA" id="ARBA00022490"/>
    </source>
</evidence>
<dbReference type="HAMAP" id="MF_00605">
    <property type="entry name" value="TrmD"/>
    <property type="match status" value="1"/>
</dbReference>
<evidence type="ECO:0000256" key="15">
    <source>
        <dbReference type="HAMAP-Rule" id="MF_00605"/>
    </source>
</evidence>
<feature type="compositionally biased region" description="Low complexity" evidence="17">
    <location>
        <begin position="370"/>
        <end position="382"/>
    </location>
</feature>
<comment type="function">
    <text evidence="1 15 16">Specifically methylates guanosine-37 in various tRNAs.</text>
</comment>
<keyword evidence="9 15" id="KW-0808">Transferase</keyword>
<evidence type="ECO:0000256" key="2">
    <source>
        <dbReference type="ARBA" id="ARBA00004496"/>
    </source>
</evidence>
<keyword evidence="11 15" id="KW-0819">tRNA processing</keyword>
<evidence type="ECO:0000256" key="8">
    <source>
        <dbReference type="ARBA" id="ARBA00022603"/>
    </source>
</evidence>
<comment type="similarity">
    <text evidence="3 15 16">Belongs to the RNA methyltransferase TrmD family.</text>
</comment>
<evidence type="ECO:0000256" key="17">
    <source>
        <dbReference type="SAM" id="MobiDB-lite"/>
    </source>
</evidence>
<feature type="domain" description="tRNA methyltransferase TRMD/TRM10-type" evidence="18">
    <location>
        <begin position="17"/>
        <end position="252"/>
    </location>
</feature>
<dbReference type="PANTHER" id="PTHR46417">
    <property type="entry name" value="TRNA (GUANINE-N(1)-)-METHYLTRANSFERASE"/>
    <property type="match status" value="1"/>
</dbReference>
<accession>A0A2T5GFF2</accession>
<comment type="subunit">
    <text evidence="4 15 16">Homodimer.</text>
</comment>
<evidence type="ECO:0000256" key="10">
    <source>
        <dbReference type="ARBA" id="ARBA00022691"/>
    </source>
</evidence>
<comment type="catalytic activity">
    <reaction evidence="14 15 16">
        <text>guanosine(37) in tRNA + S-adenosyl-L-methionine = N(1)-methylguanosine(37) in tRNA + S-adenosyl-L-homocysteine + H(+)</text>
        <dbReference type="Rhea" id="RHEA:36899"/>
        <dbReference type="Rhea" id="RHEA-COMP:10145"/>
        <dbReference type="Rhea" id="RHEA-COMP:10147"/>
        <dbReference type="ChEBI" id="CHEBI:15378"/>
        <dbReference type="ChEBI" id="CHEBI:57856"/>
        <dbReference type="ChEBI" id="CHEBI:59789"/>
        <dbReference type="ChEBI" id="CHEBI:73542"/>
        <dbReference type="ChEBI" id="CHEBI:74269"/>
        <dbReference type="EC" id="2.1.1.228"/>
    </reaction>
</comment>
<feature type="compositionally biased region" description="Basic and acidic residues" evidence="17">
    <location>
        <begin position="401"/>
        <end position="440"/>
    </location>
</feature>
<dbReference type="SUPFAM" id="SSF75217">
    <property type="entry name" value="alpha/beta knot"/>
    <property type="match status" value="1"/>
</dbReference>
<organism evidence="19 20">
    <name type="scientific">Hydrogenibacillus schlegelii</name>
    <name type="common">Bacillus schlegelii</name>
    <dbReference type="NCBI Taxonomy" id="1484"/>
    <lineage>
        <taxon>Bacteria</taxon>
        <taxon>Bacillati</taxon>
        <taxon>Bacillota</taxon>
        <taxon>Bacilli</taxon>
        <taxon>Bacillales</taxon>
        <taxon>Bacillales Family X. Incertae Sedis</taxon>
        <taxon>Hydrogenibacillus</taxon>
    </lineage>
</organism>
<sequence>MTDAWIPGPAAGAAPKLQIDVLTLFPALFPPVFEASILGRARRAGLWDYRLVDFRAYACDRHRTVDDVPYGGGDGMVLKVPPIARAVEGLLGGPEAFEAWLSRPKETRRPKLILLTPQGERLTHGLAERLSREAHLILLAGHYEGFDERIREHLATDEVSIGDFVLTGGELPAMVLVDAVVRLLPGVLGGERSSVEESFAMGRLEYPHYTRPPSYRGWEVPAVLRSGHHARIAAWRKEQALLRTLLRRPDLLWLHPPDAEEAALLRRWADLDREEAALAGAEETGGGAAEAGGREAAAGAGTEEGAGALFGADAPLDALFRAAAVVRAAGGKTSLPKVAAAVVRALEAAGRLPPPKSKLRRRRRETPFYAARNAGGEAAGASRRPEDAGEAGRSGPAGGGEAKRGSDDAREEAGPARDGEAKGGPADDGRGDGGRTEANG</sequence>
<comment type="caution">
    <text evidence="19">The sequence shown here is derived from an EMBL/GenBank/DDBJ whole genome shotgun (WGS) entry which is preliminary data.</text>
</comment>